<dbReference type="GO" id="GO:0006355">
    <property type="term" value="P:regulation of DNA-templated transcription"/>
    <property type="evidence" value="ECO:0007669"/>
    <property type="project" value="InterPro"/>
</dbReference>
<evidence type="ECO:0000256" key="1">
    <source>
        <dbReference type="ARBA" id="ARBA00008580"/>
    </source>
</evidence>
<name>A0A9W6GRN1_9HYPH</name>
<comment type="caution">
    <text evidence="3">The sequence shown here is derived from an EMBL/GenBank/DDBJ whole genome shotgun (WGS) entry which is preliminary data.</text>
</comment>
<accession>A0A9W6GRN1</accession>
<comment type="similarity">
    <text evidence="1">Belongs to the ParD antitoxin family.</text>
</comment>
<dbReference type="Gene3D" id="6.10.10.120">
    <property type="entry name" value="Antitoxin ParD1-like"/>
    <property type="match status" value="1"/>
</dbReference>
<keyword evidence="4" id="KW-1185">Reference proteome</keyword>
<dbReference type="EMBL" id="BSEC01000001">
    <property type="protein sequence ID" value="GLI91660.1"/>
    <property type="molecule type" value="Genomic_DNA"/>
</dbReference>
<protein>
    <recommendedName>
        <fullName evidence="5">Type II toxin-antitoxin system ParD family antitoxin</fullName>
    </recommendedName>
</protein>
<evidence type="ECO:0008006" key="5">
    <source>
        <dbReference type="Google" id="ProtNLM"/>
    </source>
</evidence>
<gene>
    <name evidence="3" type="ORF">LMG27198_06520</name>
</gene>
<dbReference type="CDD" id="cd22231">
    <property type="entry name" value="RHH_NikR_HicB-like"/>
    <property type="match status" value="1"/>
</dbReference>
<dbReference type="InterPro" id="IPR010985">
    <property type="entry name" value="Ribbon_hlx_hlx"/>
</dbReference>
<dbReference type="RefSeq" id="WP_281800417.1">
    <property type="nucleotide sequence ID" value="NZ_BSEC01000001.1"/>
</dbReference>
<dbReference type="PANTHER" id="PTHR36582:SF2">
    <property type="entry name" value="ANTITOXIN PARD"/>
    <property type="match status" value="1"/>
</dbReference>
<dbReference type="AlphaFoldDB" id="A0A9W6GRN1"/>
<reference evidence="3" key="1">
    <citation type="journal article" date="2023" name="Int. J. Syst. Evol. Microbiol.">
        <title>Methylocystis iwaonis sp. nov., a type II methane-oxidizing bacterium from surface soil of a rice paddy field in Japan, and emended description of the genus Methylocystis (ex Whittenbury et al. 1970) Bowman et al. 1993.</title>
        <authorList>
            <person name="Kaise H."/>
            <person name="Sawadogo J.B."/>
            <person name="Alam M.S."/>
            <person name="Ueno C."/>
            <person name="Dianou D."/>
            <person name="Shinjo R."/>
            <person name="Asakawa S."/>
        </authorList>
    </citation>
    <scope>NUCLEOTIDE SEQUENCE</scope>
    <source>
        <strain evidence="3">LMG27198</strain>
    </source>
</reference>
<sequence>MSVSLTPELEQLVRQKVDTGRYTSASEVLREALRLLEERDQLEASRKDEIRAKVAAGMASLRAGDSVDGEAFFDRLEAELEAQDRRGSN</sequence>
<dbReference type="SUPFAM" id="SSF47598">
    <property type="entry name" value="Ribbon-helix-helix"/>
    <property type="match status" value="1"/>
</dbReference>
<dbReference type="Pfam" id="PF03693">
    <property type="entry name" value="ParD_antitoxin"/>
    <property type="match status" value="1"/>
</dbReference>
<dbReference type="PANTHER" id="PTHR36582">
    <property type="entry name" value="ANTITOXIN PARD"/>
    <property type="match status" value="1"/>
</dbReference>
<evidence type="ECO:0000256" key="2">
    <source>
        <dbReference type="ARBA" id="ARBA00022649"/>
    </source>
</evidence>
<evidence type="ECO:0000313" key="3">
    <source>
        <dbReference type="EMBL" id="GLI91660.1"/>
    </source>
</evidence>
<evidence type="ECO:0000313" key="4">
    <source>
        <dbReference type="Proteomes" id="UP001144323"/>
    </source>
</evidence>
<dbReference type="Proteomes" id="UP001144323">
    <property type="component" value="Unassembled WGS sequence"/>
</dbReference>
<keyword evidence="2" id="KW-1277">Toxin-antitoxin system</keyword>
<proteinExistence type="inferred from homology"/>
<dbReference type="InterPro" id="IPR022789">
    <property type="entry name" value="ParD"/>
</dbReference>
<dbReference type="NCBIfam" id="TIGR02606">
    <property type="entry name" value="antidote_CC2985"/>
    <property type="match status" value="1"/>
</dbReference>
<dbReference type="InterPro" id="IPR038296">
    <property type="entry name" value="ParD_sf"/>
</dbReference>
<organism evidence="3 4">
    <name type="scientific">Methylocystis echinoides</name>
    <dbReference type="NCBI Taxonomy" id="29468"/>
    <lineage>
        <taxon>Bacteria</taxon>
        <taxon>Pseudomonadati</taxon>
        <taxon>Pseudomonadota</taxon>
        <taxon>Alphaproteobacteria</taxon>
        <taxon>Hyphomicrobiales</taxon>
        <taxon>Methylocystaceae</taxon>
        <taxon>Methylocystis</taxon>
    </lineage>
</organism>